<name>A0ABS5XWE6_9MICO</name>
<comment type="caution">
    <text evidence="3">The sequence shown here is derived from an EMBL/GenBank/DDBJ whole genome shotgun (WGS) entry which is preliminary data.</text>
</comment>
<keyword evidence="4" id="KW-1185">Reference proteome</keyword>
<dbReference type="InterPro" id="IPR058498">
    <property type="entry name" value="DUF8185"/>
</dbReference>
<evidence type="ECO:0000313" key="3">
    <source>
        <dbReference type="EMBL" id="MBT8798867.1"/>
    </source>
</evidence>
<evidence type="ECO:0000259" key="2">
    <source>
        <dbReference type="Pfam" id="PF26572"/>
    </source>
</evidence>
<evidence type="ECO:0000259" key="1">
    <source>
        <dbReference type="Pfam" id="PF26035"/>
    </source>
</evidence>
<dbReference type="Pfam" id="PF26035">
    <property type="entry name" value="DUF8010"/>
    <property type="match status" value="1"/>
</dbReference>
<dbReference type="RefSeq" id="WP_215488090.1">
    <property type="nucleotide sequence ID" value="NZ_JAFLHG010000011.1"/>
</dbReference>
<organism evidence="3 4">
    <name type="scientific">Microbacterium flavum</name>
    <dbReference type="NCBI Taxonomy" id="415216"/>
    <lineage>
        <taxon>Bacteria</taxon>
        <taxon>Bacillati</taxon>
        <taxon>Actinomycetota</taxon>
        <taxon>Actinomycetes</taxon>
        <taxon>Micrococcales</taxon>
        <taxon>Microbacteriaceae</taxon>
        <taxon>Microbacterium</taxon>
    </lineage>
</organism>
<feature type="domain" description="DUF8010" evidence="1">
    <location>
        <begin position="3"/>
        <end position="104"/>
    </location>
</feature>
<gene>
    <name evidence="3" type="ORF">J0P97_12405</name>
</gene>
<dbReference type="Pfam" id="PF26572">
    <property type="entry name" value="DUF8185"/>
    <property type="match status" value="1"/>
</dbReference>
<proteinExistence type="predicted"/>
<dbReference type="Proteomes" id="UP000740605">
    <property type="component" value="Unassembled WGS sequence"/>
</dbReference>
<dbReference type="InterPro" id="IPR058323">
    <property type="entry name" value="DUF8010"/>
</dbReference>
<protein>
    <submittedName>
        <fullName evidence="3">Uncharacterized protein</fullName>
    </submittedName>
</protein>
<feature type="domain" description="DUF8185" evidence="2">
    <location>
        <begin position="107"/>
        <end position="207"/>
    </location>
</feature>
<dbReference type="EMBL" id="JAFLHG010000011">
    <property type="protein sequence ID" value="MBT8798867.1"/>
    <property type="molecule type" value="Genomic_DNA"/>
</dbReference>
<reference evidence="3 4" key="1">
    <citation type="submission" date="2021-03" db="EMBL/GenBank/DDBJ databases">
        <title>Microbacterium pauli sp. nov., isolated from microfiltered milk.</title>
        <authorList>
            <person name="Bellassi P."/>
            <person name="Fontana A."/>
            <person name="Callegari M.L."/>
            <person name="Lorenzo M."/>
            <person name="Cappa F."/>
        </authorList>
    </citation>
    <scope>NUCLEOTIDE SEQUENCE [LARGE SCALE GENOMIC DNA]</scope>
    <source>
        <strain evidence="3 4">DSM 18909</strain>
    </source>
</reference>
<evidence type="ECO:0000313" key="4">
    <source>
        <dbReference type="Proteomes" id="UP000740605"/>
    </source>
</evidence>
<accession>A0ABS5XWE6</accession>
<sequence length="222" mass="22755">MPHDLLFPDAATASDVLVFAQRASRLGEGTVRLKAQDGILVLTTPVLAPRTLLEAVPTVLGMRAVSVDPELVCDLVVDAGALVAADDAAAIRLPASAVTAPWAGISPPRAGWVAVGEIPAADLATRSQWGIAAVAEAVPTDAGEDVVQTVRAAVWGEADDGLAGLPLGVAFAAFALGFIAGEEQAMIRRAGPWTRVSLDRGHVLVRDTVRSGLTSVRTTGAA</sequence>